<gene>
    <name evidence="1" type="ORF">SERIO_v1c06250</name>
</gene>
<dbReference type="PATRIC" id="fig|743698.3.peg.625"/>
<reference evidence="2" key="2">
    <citation type="submission" date="2015-06" db="EMBL/GenBank/DDBJ databases">
        <title>Complete genome sequence of Spiroplasma eriocheiris TDA-040725-5 (DSM 21848).</title>
        <authorList>
            <person name="Lo W.-S."/>
            <person name="Kuo C.-H."/>
        </authorList>
    </citation>
    <scope>NUCLEOTIDE SEQUENCE [LARGE SCALE GENOMIC DNA]</scope>
    <source>
        <strain evidence="2">TDA-040725-5</strain>
    </source>
</reference>
<keyword evidence="2" id="KW-1185">Reference proteome</keyword>
<protein>
    <submittedName>
        <fullName evidence="1">Uncharacterized protein</fullName>
    </submittedName>
</protein>
<dbReference type="KEGG" id="seri:SERIO_v1c06250"/>
<name>A0A0H3XIB3_9MOLU</name>
<dbReference type="AlphaFoldDB" id="A0A0H3XIB3"/>
<reference evidence="1 2" key="1">
    <citation type="journal article" date="2015" name="Genome Biol. Evol.">
        <title>Found and Lost: The Fates of Horizontally Acquired Genes in Arthropod-Symbiotic Spiroplasma.</title>
        <authorList>
            <person name="Lo W.S."/>
            <person name="Gasparich G.E."/>
            <person name="Kuo C.H."/>
        </authorList>
    </citation>
    <scope>NUCLEOTIDE SEQUENCE [LARGE SCALE GENOMIC DNA]</scope>
    <source>
        <strain evidence="2">TDA-040725-5</strain>
    </source>
</reference>
<dbReference type="STRING" id="315358.SERIO_v1c06250"/>
<evidence type="ECO:0000313" key="1">
    <source>
        <dbReference type="EMBL" id="AKM54195.1"/>
    </source>
</evidence>
<sequence>MKIENSPLKICKKCQNKIINFLQTEYQDPELIKSLVIYNIQPTNDDNEQVSLISPQFIFKCQKHYFGLFFKKI</sequence>
<dbReference type="EMBL" id="CP011856">
    <property type="protein sequence ID" value="AKM54195.1"/>
    <property type="molecule type" value="Genomic_DNA"/>
</dbReference>
<evidence type="ECO:0000313" key="2">
    <source>
        <dbReference type="Proteomes" id="UP000035661"/>
    </source>
</evidence>
<accession>A0A0H3XIB3</accession>
<dbReference type="RefSeq" id="WP_047791426.1">
    <property type="nucleotide sequence ID" value="NZ_CP011856.1"/>
</dbReference>
<dbReference type="Proteomes" id="UP000035661">
    <property type="component" value="Chromosome"/>
</dbReference>
<proteinExistence type="predicted"/>
<organism evidence="1 2">
    <name type="scientific">Spiroplasma eriocheiris</name>
    <dbReference type="NCBI Taxonomy" id="315358"/>
    <lineage>
        <taxon>Bacteria</taxon>
        <taxon>Bacillati</taxon>
        <taxon>Mycoplasmatota</taxon>
        <taxon>Mollicutes</taxon>
        <taxon>Entomoplasmatales</taxon>
        <taxon>Spiroplasmataceae</taxon>
        <taxon>Spiroplasma</taxon>
    </lineage>
</organism>